<sequence>MKIYSNYIVQGYFDQTKDFYSNDRLVNCLVHIVTLLKFHPDTCRYQYKGVCYRGMRITENDLNSHHLNQHILNRSFLSSSIDYKVAKMFAGEDEQCQMRHTSNQRPLQFSCLCQYNIVQNSTAINVQELSMRLDEKEIFILPFAVFKVVNPKRNYIDDSQVSVFRYEYRYRCIPTYSQAAISVEIELVECEDPGDTKFIYFRTGERAYSEQ</sequence>
<dbReference type="SUPFAM" id="SSF56399">
    <property type="entry name" value="ADP-ribosylation"/>
    <property type="match status" value="1"/>
</dbReference>
<evidence type="ECO:0000313" key="1">
    <source>
        <dbReference type="EMBL" id="CAF1229912.1"/>
    </source>
</evidence>
<reference evidence="1" key="1">
    <citation type="submission" date="2021-02" db="EMBL/GenBank/DDBJ databases">
        <authorList>
            <person name="Nowell W R."/>
        </authorList>
    </citation>
    <scope>NUCLEOTIDE SEQUENCE</scope>
</reference>
<dbReference type="Gene3D" id="3.90.176.10">
    <property type="entry name" value="Toxin ADP-ribosyltransferase, Chain A, domain 1"/>
    <property type="match status" value="1"/>
</dbReference>
<protein>
    <recommendedName>
        <fullName evidence="4">NAD(P)(+)--arginine ADP-ribosyltransferase</fullName>
    </recommendedName>
</protein>
<dbReference type="EMBL" id="CAJNOQ010009624">
    <property type="protein sequence ID" value="CAF1229912.1"/>
    <property type="molecule type" value="Genomic_DNA"/>
</dbReference>
<comment type="caution">
    <text evidence="1">The sequence shown here is derived from an EMBL/GenBank/DDBJ whole genome shotgun (WGS) entry which is preliminary data.</text>
</comment>
<keyword evidence="3" id="KW-1185">Reference proteome</keyword>
<evidence type="ECO:0000313" key="3">
    <source>
        <dbReference type="Proteomes" id="UP000663829"/>
    </source>
</evidence>
<dbReference type="Proteomes" id="UP000663829">
    <property type="component" value="Unassembled WGS sequence"/>
</dbReference>
<dbReference type="AlphaFoldDB" id="A0A814YJG9"/>
<dbReference type="EMBL" id="CAJOBC010009626">
    <property type="protein sequence ID" value="CAF3992569.1"/>
    <property type="molecule type" value="Genomic_DNA"/>
</dbReference>
<dbReference type="OrthoDB" id="10133706at2759"/>
<accession>A0A814YJG9</accession>
<name>A0A814YJG9_9BILA</name>
<dbReference type="Proteomes" id="UP000681722">
    <property type="component" value="Unassembled WGS sequence"/>
</dbReference>
<evidence type="ECO:0000313" key="2">
    <source>
        <dbReference type="EMBL" id="CAF3992569.1"/>
    </source>
</evidence>
<proteinExistence type="predicted"/>
<organism evidence="1 3">
    <name type="scientific">Didymodactylos carnosus</name>
    <dbReference type="NCBI Taxonomy" id="1234261"/>
    <lineage>
        <taxon>Eukaryota</taxon>
        <taxon>Metazoa</taxon>
        <taxon>Spiralia</taxon>
        <taxon>Gnathifera</taxon>
        <taxon>Rotifera</taxon>
        <taxon>Eurotatoria</taxon>
        <taxon>Bdelloidea</taxon>
        <taxon>Philodinida</taxon>
        <taxon>Philodinidae</taxon>
        <taxon>Didymodactylos</taxon>
    </lineage>
</organism>
<evidence type="ECO:0008006" key="4">
    <source>
        <dbReference type="Google" id="ProtNLM"/>
    </source>
</evidence>
<gene>
    <name evidence="1" type="ORF">GPM918_LOCUS25118</name>
    <name evidence="2" type="ORF">SRO942_LOCUS25121</name>
</gene>